<dbReference type="EMBL" id="LNTY01000022">
    <property type="protein sequence ID" value="KXF82519.1"/>
    <property type="molecule type" value="Genomic_DNA"/>
</dbReference>
<dbReference type="OrthoDB" id="5293867at2"/>
<name>A0A135IAR1_9GAMM</name>
<keyword evidence="4" id="KW-1185">Reference proteome</keyword>
<comment type="caution">
    <text evidence="3">The sequence shown here is derived from an EMBL/GenBank/DDBJ whole genome shotgun (WGS) entry which is preliminary data.</text>
</comment>
<keyword evidence="1" id="KW-0812">Transmembrane</keyword>
<dbReference type="AlphaFoldDB" id="A0A135IAR1"/>
<evidence type="ECO:0000259" key="2">
    <source>
        <dbReference type="Pfam" id="PF10675"/>
    </source>
</evidence>
<keyword evidence="1" id="KW-0472">Membrane</keyword>
<feature type="domain" description="DUF2489" evidence="2">
    <location>
        <begin position="17"/>
        <end position="148"/>
    </location>
</feature>
<sequence>MLETLPLGVVALGGAIILGLATYAGWLLAKLRQQTKAQETAMNDAIKQRNLKIIESVDVIALATLQEQCDLSEAAIRLYMIMDHLQGEKRVDYPARFPALYELYDVVKDMPRGDARKTIPKKERMRHDMNRMKAESRLQQAIHTELEEILAFTGAKMTPVSTLAS</sequence>
<gene>
    <name evidence="3" type="ORF">ATN88_20975</name>
</gene>
<dbReference type="Pfam" id="PF10675">
    <property type="entry name" value="DUF2489"/>
    <property type="match status" value="1"/>
</dbReference>
<dbReference type="STRING" id="294935.ATN88_20975"/>
<evidence type="ECO:0000256" key="1">
    <source>
        <dbReference type="SAM" id="Phobius"/>
    </source>
</evidence>
<protein>
    <submittedName>
        <fullName evidence="3">Coproporphyrinogen III oxidase</fullName>
    </submittedName>
</protein>
<keyword evidence="1" id="KW-1133">Transmembrane helix</keyword>
<dbReference type="RefSeq" id="WP_067413326.1">
    <property type="nucleotide sequence ID" value="NZ_LNTY01000022.1"/>
</dbReference>
<dbReference type="Proteomes" id="UP000070529">
    <property type="component" value="Unassembled WGS sequence"/>
</dbReference>
<organism evidence="3 4">
    <name type="scientific">Enterovibrio coralii</name>
    <dbReference type="NCBI Taxonomy" id="294935"/>
    <lineage>
        <taxon>Bacteria</taxon>
        <taxon>Pseudomonadati</taxon>
        <taxon>Pseudomonadota</taxon>
        <taxon>Gammaproteobacteria</taxon>
        <taxon>Vibrionales</taxon>
        <taxon>Vibrionaceae</taxon>
        <taxon>Enterovibrio</taxon>
    </lineage>
</organism>
<accession>A0A135IAR1</accession>
<reference evidence="3 4" key="1">
    <citation type="submission" date="2015-11" db="EMBL/GenBank/DDBJ databases">
        <title>Genomic Taxonomy of the Vibrionaceae.</title>
        <authorList>
            <person name="Gomez-Gil B."/>
            <person name="Enciso-Ibarra J."/>
        </authorList>
    </citation>
    <scope>NUCLEOTIDE SEQUENCE [LARGE SCALE GENOMIC DNA]</scope>
    <source>
        <strain evidence="3 4">CAIM 912</strain>
    </source>
</reference>
<evidence type="ECO:0000313" key="3">
    <source>
        <dbReference type="EMBL" id="KXF82519.1"/>
    </source>
</evidence>
<dbReference type="InterPro" id="IPR019617">
    <property type="entry name" value="DUF2489"/>
</dbReference>
<proteinExistence type="predicted"/>
<evidence type="ECO:0000313" key="4">
    <source>
        <dbReference type="Proteomes" id="UP000070529"/>
    </source>
</evidence>
<feature type="transmembrane region" description="Helical" evidence="1">
    <location>
        <begin position="6"/>
        <end position="29"/>
    </location>
</feature>